<evidence type="ECO:0000313" key="2">
    <source>
        <dbReference type="Proteomes" id="UP000499080"/>
    </source>
</evidence>
<organism evidence="1 2">
    <name type="scientific">Araneus ventricosus</name>
    <name type="common">Orbweaver spider</name>
    <name type="synonym">Epeira ventricosa</name>
    <dbReference type="NCBI Taxonomy" id="182803"/>
    <lineage>
        <taxon>Eukaryota</taxon>
        <taxon>Metazoa</taxon>
        <taxon>Ecdysozoa</taxon>
        <taxon>Arthropoda</taxon>
        <taxon>Chelicerata</taxon>
        <taxon>Arachnida</taxon>
        <taxon>Araneae</taxon>
        <taxon>Araneomorphae</taxon>
        <taxon>Entelegynae</taxon>
        <taxon>Araneoidea</taxon>
        <taxon>Araneidae</taxon>
        <taxon>Araneus</taxon>
    </lineage>
</organism>
<proteinExistence type="predicted"/>
<protein>
    <submittedName>
        <fullName evidence="1">Uncharacterized protein</fullName>
    </submittedName>
</protein>
<dbReference type="EMBL" id="BGPR01009537">
    <property type="protein sequence ID" value="GBN40665.1"/>
    <property type="molecule type" value="Genomic_DNA"/>
</dbReference>
<comment type="caution">
    <text evidence="1">The sequence shown here is derived from an EMBL/GenBank/DDBJ whole genome shotgun (WGS) entry which is preliminary data.</text>
</comment>
<dbReference type="AlphaFoldDB" id="A0A4Y2NMC1"/>
<gene>
    <name evidence="1" type="ORF">AVEN_73346_1</name>
</gene>
<sequence>MCRPPLVEVRTIEFYCTITHKHNIYHSNRSVMRRTQTSNDANEPRFTNTCIRLQHISVPSYPSSNIFWSTDEITTKTTSLAVNIKVVPDYSTTEYIPSLHQYNLVVRGMTGNFELYQTCLIKA</sequence>
<reference evidence="1 2" key="1">
    <citation type="journal article" date="2019" name="Sci. Rep.">
        <title>Orb-weaving spider Araneus ventricosus genome elucidates the spidroin gene catalogue.</title>
        <authorList>
            <person name="Kono N."/>
            <person name="Nakamura H."/>
            <person name="Ohtoshi R."/>
            <person name="Moran D.A.P."/>
            <person name="Shinohara A."/>
            <person name="Yoshida Y."/>
            <person name="Fujiwara M."/>
            <person name="Mori M."/>
            <person name="Tomita M."/>
            <person name="Arakawa K."/>
        </authorList>
    </citation>
    <scope>NUCLEOTIDE SEQUENCE [LARGE SCALE GENOMIC DNA]</scope>
</reference>
<keyword evidence="2" id="KW-1185">Reference proteome</keyword>
<dbReference type="Proteomes" id="UP000499080">
    <property type="component" value="Unassembled WGS sequence"/>
</dbReference>
<evidence type="ECO:0000313" key="1">
    <source>
        <dbReference type="EMBL" id="GBN40665.1"/>
    </source>
</evidence>
<accession>A0A4Y2NMC1</accession>
<name>A0A4Y2NMC1_ARAVE</name>